<feature type="compositionally biased region" description="Polar residues" evidence="1">
    <location>
        <begin position="33"/>
        <end position="43"/>
    </location>
</feature>
<feature type="region of interest" description="Disordered" evidence="1">
    <location>
        <begin position="1"/>
        <end position="49"/>
    </location>
</feature>
<feature type="region of interest" description="Disordered" evidence="1">
    <location>
        <begin position="113"/>
        <end position="149"/>
    </location>
</feature>
<protein>
    <submittedName>
        <fullName evidence="3">Uncharacterized protein</fullName>
    </submittedName>
</protein>
<comment type="caution">
    <text evidence="3">The sequence shown here is derived from an EMBL/GenBank/DDBJ whole genome shotgun (WGS) entry which is preliminary data.</text>
</comment>
<gene>
    <name evidence="3" type="ORF">VFPBJ_06246</name>
    <name evidence="2" type="ORF">VFPFJ_10667</name>
</gene>
<proteinExistence type="predicted"/>
<evidence type="ECO:0000313" key="2">
    <source>
        <dbReference type="EMBL" id="OAQ75903.1"/>
    </source>
</evidence>
<evidence type="ECO:0000313" key="4">
    <source>
        <dbReference type="Proteomes" id="UP000078240"/>
    </source>
</evidence>
<sequence length="149" mass="16450">MWKRANSAGDPATFGAKRVPLLPPHTSPHRHALSNSHPSQPASQELLRRRRVQVSFPRGCAYWHYPLDLPFTGRPLGQKQATSIASSTALQNRAVSLFPPCGTRKAAALQCQSPVSHSFPSPHAPETRQALLPRSKLLQDHGRQELTLQ</sequence>
<reference evidence="3 4" key="1">
    <citation type="submission" date="2016-01" db="EMBL/GenBank/DDBJ databases">
        <title>Biosynthesis of antibiotic leucinostatins and their inhibition on Phytophthora in bio-control Purpureocillium lilacinum.</title>
        <authorList>
            <person name="Wang G."/>
            <person name="Liu Z."/>
            <person name="Lin R."/>
            <person name="Li E."/>
            <person name="Mao Z."/>
            <person name="Ling J."/>
            <person name="Yin W."/>
            <person name="Xie B."/>
        </authorList>
    </citation>
    <scope>NUCLEOTIDE SEQUENCE [LARGE SCALE GENOMIC DNA]</scope>
    <source>
        <strain evidence="3">PLBJ-1</strain>
        <strain evidence="2">PLFJ-1</strain>
    </source>
</reference>
<organism evidence="3 4">
    <name type="scientific">Purpureocillium lilacinum</name>
    <name type="common">Paecilomyces lilacinus</name>
    <dbReference type="NCBI Taxonomy" id="33203"/>
    <lineage>
        <taxon>Eukaryota</taxon>
        <taxon>Fungi</taxon>
        <taxon>Dikarya</taxon>
        <taxon>Ascomycota</taxon>
        <taxon>Pezizomycotina</taxon>
        <taxon>Sordariomycetes</taxon>
        <taxon>Hypocreomycetidae</taxon>
        <taxon>Hypocreales</taxon>
        <taxon>Ophiocordycipitaceae</taxon>
        <taxon>Purpureocillium</taxon>
    </lineage>
</organism>
<dbReference type="Proteomes" id="UP000078340">
    <property type="component" value="Unassembled WGS sequence"/>
</dbReference>
<dbReference type="AlphaFoldDB" id="A0A179GTR7"/>
<name>A0A179GTR7_PURLI</name>
<accession>A0A179GTR7</accession>
<evidence type="ECO:0000313" key="3">
    <source>
        <dbReference type="EMBL" id="OAQ80661.1"/>
    </source>
</evidence>
<evidence type="ECO:0000256" key="1">
    <source>
        <dbReference type="SAM" id="MobiDB-lite"/>
    </source>
</evidence>
<dbReference type="EMBL" id="LSBI01000015">
    <property type="protein sequence ID" value="OAQ75903.1"/>
    <property type="molecule type" value="Genomic_DNA"/>
</dbReference>
<feature type="compositionally biased region" description="Basic and acidic residues" evidence="1">
    <location>
        <begin position="137"/>
        <end position="149"/>
    </location>
</feature>
<dbReference type="Proteomes" id="UP000078240">
    <property type="component" value="Unassembled WGS sequence"/>
</dbReference>
<dbReference type="EMBL" id="LSBH01000004">
    <property type="protein sequence ID" value="OAQ80661.1"/>
    <property type="molecule type" value="Genomic_DNA"/>
</dbReference>